<evidence type="ECO:0000313" key="2">
    <source>
        <dbReference type="EMBL" id="ERJ12621.1"/>
    </source>
</evidence>
<name>U2ECY8_9MOLU</name>
<feature type="transmembrane region" description="Helical" evidence="1">
    <location>
        <begin position="12"/>
        <end position="29"/>
    </location>
</feature>
<evidence type="ECO:0000313" key="3">
    <source>
        <dbReference type="Proteomes" id="UP000005707"/>
    </source>
</evidence>
<protein>
    <submittedName>
        <fullName evidence="2">Uncharacterized protein</fullName>
    </submittedName>
</protein>
<organism evidence="2 3">
    <name type="scientific">Haloplasma contractile SSD-17B</name>
    <dbReference type="NCBI Taxonomy" id="1033810"/>
    <lineage>
        <taxon>Bacteria</taxon>
        <taxon>Bacillati</taxon>
        <taxon>Mycoplasmatota</taxon>
        <taxon>Mollicutes</taxon>
        <taxon>Haloplasmatales</taxon>
        <taxon>Haloplasmataceae</taxon>
        <taxon>Haloplasma</taxon>
    </lineage>
</organism>
<keyword evidence="1" id="KW-0812">Transmembrane</keyword>
<gene>
    <name evidence="2" type="ORF">HLPCO_001617</name>
</gene>
<keyword evidence="1" id="KW-0472">Membrane</keyword>
<dbReference type="InParanoid" id="U2ECY8"/>
<dbReference type="Proteomes" id="UP000005707">
    <property type="component" value="Unassembled WGS sequence"/>
</dbReference>
<comment type="caution">
    <text evidence="2">The sequence shown here is derived from an EMBL/GenBank/DDBJ whole genome shotgun (WGS) entry which is preliminary data.</text>
</comment>
<keyword evidence="3" id="KW-1185">Reference proteome</keyword>
<dbReference type="AlphaFoldDB" id="U2ECY8"/>
<keyword evidence="1" id="KW-1133">Transmembrane helix</keyword>
<accession>U2ECY8</accession>
<reference evidence="2 3" key="2">
    <citation type="journal article" date="2013" name="PLoS ONE">
        <title>INDIGO - INtegrated Data Warehouse of MIcrobial GenOmes with Examples from the Red Sea Extremophiles.</title>
        <authorList>
            <person name="Alam I."/>
            <person name="Antunes A."/>
            <person name="Kamau A.A."/>
            <person name="Ba Alawi W."/>
            <person name="Kalkatawi M."/>
            <person name="Stingl U."/>
            <person name="Bajic V.B."/>
        </authorList>
    </citation>
    <scope>NUCLEOTIDE SEQUENCE [LARGE SCALE GENOMIC DNA]</scope>
    <source>
        <strain evidence="2 3">SSD-17B</strain>
    </source>
</reference>
<dbReference type="EMBL" id="AFNU02000004">
    <property type="protein sequence ID" value="ERJ12621.1"/>
    <property type="molecule type" value="Genomic_DNA"/>
</dbReference>
<sequence>MFKNSISEVSIIRVNLTSRLTIITIVLFNKIKLCNRKRNTTAIQATDLLIIPSFYSYQ</sequence>
<reference evidence="2 3" key="1">
    <citation type="journal article" date="2011" name="J. Bacteriol.">
        <title>Genome sequence of Haloplasma contractile, an unusual contractile bacterium from a deep-sea anoxic brine lake.</title>
        <authorList>
            <person name="Antunes A."/>
            <person name="Alam I."/>
            <person name="El Dorry H."/>
            <person name="Siam R."/>
            <person name="Robertson A."/>
            <person name="Bajic V.B."/>
            <person name="Stingl U."/>
        </authorList>
    </citation>
    <scope>NUCLEOTIDE SEQUENCE [LARGE SCALE GENOMIC DNA]</scope>
    <source>
        <strain evidence="2 3">SSD-17B</strain>
    </source>
</reference>
<proteinExistence type="predicted"/>
<evidence type="ECO:0000256" key="1">
    <source>
        <dbReference type="SAM" id="Phobius"/>
    </source>
</evidence>